<evidence type="ECO:0000256" key="1">
    <source>
        <dbReference type="SAM" id="MobiDB-lite"/>
    </source>
</evidence>
<dbReference type="RefSeq" id="XP_025582682.1">
    <property type="nucleotide sequence ID" value="XM_025728301.1"/>
</dbReference>
<reference evidence="3" key="1">
    <citation type="submission" date="2014-10" db="EMBL/GenBank/DDBJ databases">
        <authorList>
            <person name="King R."/>
        </authorList>
    </citation>
    <scope>NUCLEOTIDE SEQUENCE [LARGE SCALE GENOMIC DNA]</scope>
    <source>
        <strain evidence="3">A3/5</strain>
    </source>
</reference>
<dbReference type="KEGG" id="fvn:FVRRES_12984"/>
<name>A0A2L2T2F7_9HYPO</name>
<keyword evidence="3" id="KW-1185">Reference proteome</keyword>
<feature type="region of interest" description="Disordered" evidence="1">
    <location>
        <begin position="1"/>
        <end position="86"/>
    </location>
</feature>
<dbReference type="OrthoDB" id="5090010at2759"/>
<evidence type="ECO:0000313" key="3">
    <source>
        <dbReference type="Proteomes" id="UP000245910"/>
    </source>
</evidence>
<feature type="compositionally biased region" description="Polar residues" evidence="1">
    <location>
        <begin position="1"/>
        <end position="21"/>
    </location>
</feature>
<dbReference type="AlphaFoldDB" id="A0A2L2T2F7"/>
<dbReference type="Proteomes" id="UP000245910">
    <property type="component" value="Chromosome IIII"/>
</dbReference>
<proteinExistence type="predicted"/>
<dbReference type="EMBL" id="LN649232">
    <property type="protein sequence ID" value="CEI40293.1"/>
    <property type="molecule type" value="Genomic_DNA"/>
</dbReference>
<accession>A0A2L2T2F7</accession>
<evidence type="ECO:0000313" key="2">
    <source>
        <dbReference type="EMBL" id="CEI40293.1"/>
    </source>
</evidence>
<sequence>MAASNHSSASNKCTWGSSGTRALSPRPDPTGAGDHDTNALNGLHHAKYPPPNTNDLGNELDNIYDESEKLPAQMQHGLPDQEQTKK</sequence>
<protein>
    <submittedName>
        <fullName evidence="2">Uncharacterized protein</fullName>
    </submittedName>
</protein>
<dbReference type="GeneID" id="37264614"/>
<organism evidence="2 3">
    <name type="scientific">Fusarium venenatum</name>
    <dbReference type="NCBI Taxonomy" id="56646"/>
    <lineage>
        <taxon>Eukaryota</taxon>
        <taxon>Fungi</taxon>
        <taxon>Dikarya</taxon>
        <taxon>Ascomycota</taxon>
        <taxon>Pezizomycotina</taxon>
        <taxon>Sordariomycetes</taxon>
        <taxon>Hypocreomycetidae</taxon>
        <taxon>Hypocreales</taxon>
        <taxon>Nectriaceae</taxon>
        <taxon>Fusarium</taxon>
    </lineage>
</organism>